<evidence type="ECO:0000256" key="5">
    <source>
        <dbReference type="ARBA" id="ARBA00022801"/>
    </source>
</evidence>
<organism evidence="9 10">
    <name type="scientific">Eucalyptus globulus</name>
    <name type="common">Tasmanian blue gum</name>
    <dbReference type="NCBI Taxonomy" id="34317"/>
    <lineage>
        <taxon>Eukaryota</taxon>
        <taxon>Viridiplantae</taxon>
        <taxon>Streptophyta</taxon>
        <taxon>Embryophyta</taxon>
        <taxon>Tracheophyta</taxon>
        <taxon>Spermatophyta</taxon>
        <taxon>Magnoliopsida</taxon>
        <taxon>eudicotyledons</taxon>
        <taxon>Gunneridae</taxon>
        <taxon>Pentapetalae</taxon>
        <taxon>rosids</taxon>
        <taxon>malvids</taxon>
        <taxon>Myrtales</taxon>
        <taxon>Myrtaceae</taxon>
        <taxon>Myrtoideae</taxon>
        <taxon>Eucalypteae</taxon>
        <taxon>Eucalyptus</taxon>
    </lineage>
</organism>
<dbReference type="CDD" id="cd01837">
    <property type="entry name" value="SGNH_plant_lipase_like"/>
    <property type="match status" value="1"/>
</dbReference>
<evidence type="ECO:0000256" key="3">
    <source>
        <dbReference type="ARBA" id="ARBA00022525"/>
    </source>
</evidence>
<keyword evidence="5" id="KW-0378">Hydrolase</keyword>
<proteinExistence type="inferred from homology"/>
<keyword evidence="10" id="KW-1185">Reference proteome</keyword>
<gene>
    <name evidence="9" type="ORF">ACJRO7_035587</name>
</gene>
<dbReference type="GO" id="GO:0016787">
    <property type="term" value="F:hydrolase activity"/>
    <property type="evidence" value="ECO:0007669"/>
    <property type="project" value="UniProtKB-KW"/>
</dbReference>
<comment type="subcellular location">
    <subcellularLocation>
        <location evidence="1">Secreted</location>
    </subcellularLocation>
</comment>
<keyword evidence="3" id="KW-0964">Secreted</keyword>
<comment type="caution">
    <text evidence="9">The sequence shown here is derived from an EMBL/GenBank/DDBJ whole genome shotgun (WGS) entry which is preliminary data.</text>
</comment>
<accession>A0ABD3J7B4</accession>
<evidence type="ECO:0000313" key="9">
    <source>
        <dbReference type="EMBL" id="KAL3723422.1"/>
    </source>
</evidence>
<feature type="signal peptide" evidence="8">
    <location>
        <begin position="1"/>
        <end position="32"/>
    </location>
</feature>
<evidence type="ECO:0000313" key="10">
    <source>
        <dbReference type="Proteomes" id="UP001634007"/>
    </source>
</evidence>
<dbReference type="PANTHER" id="PTHR45650">
    <property type="entry name" value="GDSL-LIKE LIPASE/ACYLHYDROLASE-RELATED"/>
    <property type="match status" value="1"/>
</dbReference>
<dbReference type="InterPro" id="IPR051238">
    <property type="entry name" value="GDSL_esterase/lipase"/>
</dbReference>
<evidence type="ECO:0000256" key="2">
    <source>
        <dbReference type="ARBA" id="ARBA00008668"/>
    </source>
</evidence>
<evidence type="ECO:0008006" key="11">
    <source>
        <dbReference type="Google" id="ProtNLM"/>
    </source>
</evidence>
<evidence type="ECO:0000256" key="7">
    <source>
        <dbReference type="ARBA" id="ARBA00023098"/>
    </source>
</evidence>
<dbReference type="AlphaFoldDB" id="A0ABD3J7B4"/>
<sequence length="371" mass="40643">MVGTMRDHSRMVPKLVAFLLVAIRLQTQVVMCSSSSQRPAPALYAFGDSLFDSGNNNVLATLAKANYPPYGDDFRRGVTGRFTNGRTVADFLAEFLGLPYPPPYLSYRTSRVITGLNFASGGCGILPETGNVMGKCLNLDDQVRLFESAAGNDLPRLFESSNEFSSYLAKSIFAFSFGNNDYISNYLNPTLYNTSKTYGPRPFAKLLVASLSQQLERLYSVGARKFVVFEIGPIGCIPTIAKTSNHDGVCDGGPNLLVSYFNQMLQPMLQNMTSSLAGSMFVLGQVNQLGYDMIINPSNYGLTDSRNPCCLTWGNGTLTCIPSLTPCLDADKHFFWDGFHFTEKVSSILASRCFNDANVCSPVSLQHLVQI</sequence>
<evidence type="ECO:0000256" key="8">
    <source>
        <dbReference type="SAM" id="SignalP"/>
    </source>
</evidence>
<dbReference type="GO" id="GO:0005576">
    <property type="term" value="C:extracellular region"/>
    <property type="evidence" value="ECO:0007669"/>
    <property type="project" value="UniProtKB-SubCell"/>
</dbReference>
<dbReference type="PANTHER" id="PTHR45650:SF14">
    <property type="entry name" value="GDSL ESTERASE_LIPASE 7-LIKE"/>
    <property type="match status" value="1"/>
</dbReference>
<keyword evidence="4 8" id="KW-0732">Signal</keyword>
<dbReference type="Proteomes" id="UP001634007">
    <property type="component" value="Unassembled WGS sequence"/>
</dbReference>
<dbReference type="EMBL" id="JBJKBG010000009">
    <property type="protein sequence ID" value="KAL3723422.1"/>
    <property type="molecule type" value="Genomic_DNA"/>
</dbReference>
<dbReference type="GO" id="GO:0016042">
    <property type="term" value="P:lipid catabolic process"/>
    <property type="evidence" value="ECO:0007669"/>
    <property type="project" value="UniProtKB-KW"/>
</dbReference>
<evidence type="ECO:0000256" key="4">
    <source>
        <dbReference type="ARBA" id="ARBA00022729"/>
    </source>
</evidence>
<dbReference type="Gene3D" id="3.40.50.1110">
    <property type="entry name" value="SGNH hydrolase"/>
    <property type="match status" value="1"/>
</dbReference>
<evidence type="ECO:0000256" key="6">
    <source>
        <dbReference type="ARBA" id="ARBA00022963"/>
    </source>
</evidence>
<feature type="chain" id="PRO_5044820195" description="GDSL esterase/lipase 7" evidence="8">
    <location>
        <begin position="33"/>
        <end position="371"/>
    </location>
</feature>
<dbReference type="InterPro" id="IPR035669">
    <property type="entry name" value="SGNH_plant_lipase-like"/>
</dbReference>
<dbReference type="InterPro" id="IPR001087">
    <property type="entry name" value="GDSL"/>
</dbReference>
<keyword evidence="7" id="KW-0443">Lipid metabolism</keyword>
<reference evidence="9 10" key="1">
    <citation type="submission" date="2024-11" db="EMBL/GenBank/DDBJ databases">
        <title>Chromosome-level genome assembly of Eucalyptus globulus Labill. provides insights into its genome evolution.</title>
        <authorList>
            <person name="Li X."/>
        </authorList>
    </citation>
    <scope>NUCLEOTIDE SEQUENCE [LARGE SCALE GENOMIC DNA]</scope>
    <source>
        <strain evidence="9">CL2024</strain>
        <tissue evidence="9">Fresh tender leaves</tissue>
    </source>
</reference>
<evidence type="ECO:0000256" key="1">
    <source>
        <dbReference type="ARBA" id="ARBA00004613"/>
    </source>
</evidence>
<dbReference type="InterPro" id="IPR036514">
    <property type="entry name" value="SGNH_hydro_sf"/>
</dbReference>
<protein>
    <recommendedName>
        <fullName evidence="11">GDSL esterase/lipase 7</fullName>
    </recommendedName>
</protein>
<dbReference type="Pfam" id="PF00657">
    <property type="entry name" value="Lipase_GDSL"/>
    <property type="match status" value="1"/>
</dbReference>
<keyword evidence="6" id="KW-0442">Lipid degradation</keyword>
<name>A0ABD3J7B4_EUCGL</name>
<comment type="similarity">
    <text evidence="2">Belongs to the 'GDSL' lipolytic enzyme family.</text>
</comment>